<dbReference type="GO" id="GO:0046872">
    <property type="term" value="F:metal ion binding"/>
    <property type="evidence" value="ECO:0007669"/>
    <property type="project" value="UniProtKB-KW"/>
</dbReference>
<sequence length="460" mass="50367">MKTLIKNGHIVTATDDYHADLLIVDGVIEHIGRHLTVDADHVIDAEGLLVLPGGIDAHTHFDMPFGGTMSSDDFLTGTRAAAFGGTTTIVDFAIQQRGHGVQEAFETWLGKAEGKATIDYGFHMILSEATPDTLRDMQTMVDQGVTSFKMFTAYPGVFMVDDGGIFRALQRAGEIGGLIAMHAENGSVIDVLVEQALSRGETAPKYHALTRPPEAEAEATHRAIVLAKLAASPLYIVHLSAYHALEEVTNARDQGQLVFAETCPQYLFLSYDNYEEPGFDGAKYVMSPPLRPKEHQERLWQGLRTDDLQVVSTDHCPFCMKDQKILGQDNFAKIPNGAPGVETRMSLIYDGGVAKHRISLNRFVEITATTPAKLFGMFPKKGTIAVGSDADLVLFDPRGSTTWSVDTAHMRVDYNPYEGRQTAGAIRMVLSRGEVVVDGPTFLGRDGRGQFLKRHTFSNP</sequence>
<accession>A0A2T2XKF7</accession>
<name>A0A2T2XKF7_9FIRM</name>
<gene>
    <name evidence="7" type="primary">hydA</name>
    <name evidence="7" type="ORF">C7B46_03070</name>
</gene>
<evidence type="ECO:0000313" key="8">
    <source>
        <dbReference type="Proteomes" id="UP000242972"/>
    </source>
</evidence>
<dbReference type="SUPFAM" id="SSF51556">
    <property type="entry name" value="Metallo-dependent hydrolases"/>
    <property type="match status" value="1"/>
</dbReference>
<organism evidence="7 8">
    <name type="scientific">Sulfobacillus benefaciens</name>
    <dbReference type="NCBI Taxonomy" id="453960"/>
    <lineage>
        <taxon>Bacteria</taxon>
        <taxon>Bacillati</taxon>
        <taxon>Bacillota</taxon>
        <taxon>Clostridia</taxon>
        <taxon>Eubacteriales</taxon>
        <taxon>Clostridiales Family XVII. Incertae Sedis</taxon>
        <taxon>Sulfobacillus</taxon>
    </lineage>
</organism>
<dbReference type="InterPro" id="IPR011059">
    <property type="entry name" value="Metal-dep_hydrolase_composite"/>
</dbReference>
<dbReference type="InterPro" id="IPR011778">
    <property type="entry name" value="Hydantoinase/dihydroPyrase"/>
</dbReference>
<evidence type="ECO:0000256" key="5">
    <source>
        <dbReference type="PIRSR" id="PIRSR611778-50"/>
    </source>
</evidence>
<comment type="caution">
    <text evidence="7">The sequence shown here is derived from an EMBL/GenBank/DDBJ whole genome shotgun (WGS) entry which is preliminary data.</text>
</comment>
<comment type="similarity">
    <text evidence="2">Belongs to the metallo-dependent hydrolases superfamily. Hydantoinase/dihydropyrimidinase family.</text>
</comment>
<feature type="modified residue" description="N6-carboxylysine" evidence="5">
    <location>
        <position position="149"/>
    </location>
</feature>
<keyword evidence="3" id="KW-0479">Metal-binding</keyword>
<dbReference type="GO" id="GO:0016812">
    <property type="term" value="F:hydrolase activity, acting on carbon-nitrogen (but not peptide) bonds, in cyclic amides"/>
    <property type="evidence" value="ECO:0007669"/>
    <property type="project" value="TreeGrafter"/>
</dbReference>
<keyword evidence="4" id="KW-0378">Hydrolase</keyword>
<dbReference type="SUPFAM" id="SSF51338">
    <property type="entry name" value="Composite domain of metallo-dependent hydrolases"/>
    <property type="match status" value="2"/>
</dbReference>
<comment type="cofactor">
    <cofactor evidence="1">
        <name>Zn(2+)</name>
        <dbReference type="ChEBI" id="CHEBI:29105"/>
    </cofactor>
</comment>
<dbReference type="Gene3D" id="2.30.40.10">
    <property type="entry name" value="Urease, subunit C, domain 1"/>
    <property type="match status" value="1"/>
</dbReference>
<evidence type="ECO:0000313" key="7">
    <source>
        <dbReference type="EMBL" id="PSR34908.1"/>
    </source>
</evidence>
<proteinExistence type="inferred from homology"/>
<evidence type="ECO:0000256" key="3">
    <source>
        <dbReference type="ARBA" id="ARBA00022723"/>
    </source>
</evidence>
<dbReference type="CDD" id="cd01314">
    <property type="entry name" value="D-HYD"/>
    <property type="match status" value="1"/>
</dbReference>
<dbReference type="PANTHER" id="PTHR11647:SF1">
    <property type="entry name" value="COLLAPSIN RESPONSE MEDIATOR PROTEIN"/>
    <property type="match status" value="1"/>
</dbReference>
<dbReference type="InterPro" id="IPR006680">
    <property type="entry name" value="Amidohydro-rel"/>
</dbReference>
<evidence type="ECO:0000256" key="2">
    <source>
        <dbReference type="ARBA" id="ARBA00008829"/>
    </source>
</evidence>
<evidence type="ECO:0000259" key="6">
    <source>
        <dbReference type="Pfam" id="PF01979"/>
    </source>
</evidence>
<evidence type="ECO:0000256" key="4">
    <source>
        <dbReference type="ARBA" id="ARBA00022801"/>
    </source>
</evidence>
<reference evidence="7 8" key="1">
    <citation type="journal article" date="2014" name="BMC Genomics">
        <title>Comparison of environmental and isolate Sulfobacillus genomes reveals diverse carbon, sulfur, nitrogen, and hydrogen metabolisms.</title>
        <authorList>
            <person name="Justice N.B."/>
            <person name="Norman A."/>
            <person name="Brown C.T."/>
            <person name="Singh A."/>
            <person name="Thomas B.C."/>
            <person name="Banfield J.F."/>
        </authorList>
    </citation>
    <scope>NUCLEOTIDE SEQUENCE [LARGE SCALE GENOMIC DNA]</scope>
    <source>
        <strain evidence="7">AMDSBA4</strain>
    </source>
</reference>
<dbReference type="FunFam" id="3.20.20.140:FF:000037">
    <property type="entry name" value="Dihydropyrimidinase"/>
    <property type="match status" value="1"/>
</dbReference>
<dbReference type="AlphaFoldDB" id="A0A2T2XKF7"/>
<dbReference type="EMBL" id="PXYW01000005">
    <property type="protein sequence ID" value="PSR34908.1"/>
    <property type="molecule type" value="Genomic_DNA"/>
</dbReference>
<dbReference type="InterPro" id="IPR050378">
    <property type="entry name" value="Metallo-dep_Hydrolases_sf"/>
</dbReference>
<dbReference type="NCBIfam" id="TIGR02033">
    <property type="entry name" value="D-hydantoinase"/>
    <property type="match status" value="1"/>
</dbReference>
<feature type="domain" description="Amidohydrolase-related" evidence="6">
    <location>
        <begin position="49"/>
        <end position="436"/>
    </location>
</feature>
<evidence type="ECO:0000256" key="1">
    <source>
        <dbReference type="ARBA" id="ARBA00001947"/>
    </source>
</evidence>
<dbReference type="GO" id="GO:0005829">
    <property type="term" value="C:cytosol"/>
    <property type="evidence" value="ECO:0007669"/>
    <property type="project" value="TreeGrafter"/>
</dbReference>
<dbReference type="Pfam" id="PF01979">
    <property type="entry name" value="Amidohydro_1"/>
    <property type="match status" value="1"/>
</dbReference>
<comment type="PTM">
    <text evidence="5">Carbamylation allows a single lysine to coordinate two divalent metal cations.</text>
</comment>
<dbReference type="Proteomes" id="UP000242972">
    <property type="component" value="Unassembled WGS sequence"/>
</dbReference>
<dbReference type="Gene3D" id="3.20.20.140">
    <property type="entry name" value="Metal-dependent hydrolases"/>
    <property type="match status" value="1"/>
</dbReference>
<dbReference type="InterPro" id="IPR032466">
    <property type="entry name" value="Metal_Hydrolase"/>
</dbReference>
<dbReference type="PANTHER" id="PTHR11647">
    <property type="entry name" value="HYDRANTOINASE/DIHYDROPYRIMIDINASE FAMILY MEMBER"/>
    <property type="match status" value="1"/>
</dbReference>
<protein>
    <submittedName>
        <fullName evidence="7">Dihydropyrimidinase</fullName>
    </submittedName>
</protein>